<keyword evidence="1" id="KW-1133">Transmembrane helix</keyword>
<sequence>DEDRGRRCFCFIRSFLIDKNLSDSFSNFLAKQDLGGRWLPEIPEAMFVFSGEIPWCDSFANNGLTKMSFLTKEIPTKIMKKMCKKTKIYGFLFLSIIISFTIYPSFSKVFTLFAVEQDNSIESFEPKTSANEIIIITPENITYIDPMSGYYPATYGFESDDDGSDPVGWNVFEGAGYVNVKDEMNNHKNVIEMYDNDGGNHDELHNVFSLQTYGTIELWVMSDDVTDPLSIRLLDDTATSVWGDGIGWVQFWQDNIRYQDNTSTYNVKTVYDNTWYHIKIEFECTTGNYQGLAQDTWRFYVDGEQFGDFGFLNDISNVTQLYVFTRGADLNYRYYIDAVGFSWDSEYIIGDNAQEGLLLSFNTFFTPDW</sequence>
<dbReference type="EMBL" id="LAZR01060637">
    <property type="protein sequence ID" value="KKK65272.1"/>
    <property type="molecule type" value="Genomic_DNA"/>
</dbReference>
<protein>
    <submittedName>
        <fullName evidence="2">Uncharacterized protein</fullName>
    </submittedName>
</protein>
<gene>
    <name evidence="2" type="ORF">LCGC14_2975820</name>
</gene>
<proteinExistence type="predicted"/>
<dbReference type="InterPro" id="IPR013320">
    <property type="entry name" value="ConA-like_dom_sf"/>
</dbReference>
<keyword evidence="1" id="KW-0472">Membrane</keyword>
<feature type="transmembrane region" description="Helical" evidence="1">
    <location>
        <begin position="88"/>
        <end position="106"/>
    </location>
</feature>
<keyword evidence="1" id="KW-0812">Transmembrane</keyword>
<feature type="non-terminal residue" evidence="2">
    <location>
        <position position="1"/>
    </location>
</feature>
<evidence type="ECO:0000313" key="2">
    <source>
        <dbReference type="EMBL" id="KKK65272.1"/>
    </source>
</evidence>
<reference evidence="2" key="1">
    <citation type="journal article" date="2015" name="Nature">
        <title>Complex archaea that bridge the gap between prokaryotes and eukaryotes.</title>
        <authorList>
            <person name="Spang A."/>
            <person name="Saw J.H."/>
            <person name="Jorgensen S.L."/>
            <person name="Zaremba-Niedzwiedzka K."/>
            <person name="Martijn J."/>
            <person name="Lind A.E."/>
            <person name="van Eijk R."/>
            <person name="Schleper C."/>
            <person name="Guy L."/>
            <person name="Ettema T.J."/>
        </authorList>
    </citation>
    <scope>NUCLEOTIDE SEQUENCE</scope>
</reference>
<feature type="non-terminal residue" evidence="2">
    <location>
        <position position="369"/>
    </location>
</feature>
<organism evidence="2">
    <name type="scientific">marine sediment metagenome</name>
    <dbReference type="NCBI Taxonomy" id="412755"/>
    <lineage>
        <taxon>unclassified sequences</taxon>
        <taxon>metagenomes</taxon>
        <taxon>ecological metagenomes</taxon>
    </lineage>
</organism>
<comment type="caution">
    <text evidence="2">The sequence shown here is derived from an EMBL/GenBank/DDBJ whole genome shotgun (WGS) entry which is preliminary data.</text>
</comment>
<dbReference type="AlphaFoldDB" id="A0A0F8X800"/>
<evidence type="ECO:0000256" key="1">
    <source>
        <dbReference type="SAM" id="Phobius"/>
    </source>
</evidence>
<accession>A0A0F8X800</accession>
<dbReference type="SUPFAM" id="SSF49899">
    <property type="entry name" value="Concanavalin A-like lectins/glucanases"/>
    <property type="match status" value="1"/>
</dbReference>
<name>A0A0F8X800_9ZZZZ</name>